<evidence type="ECO:0008006" key="3">
    <source>
        <dbReference type="Google" id="ProtNLM"/>
    </source>
</evidence>
<reference evidence="1 2" key="1">
    <citation type="submission" date="2021-03" db="EMBL/GenBank/DDBJ databases">
        <title>Genomic Encyclopedia of Type Strains, Phase IV (KMG-IV): sequencing the most valuable type-strain genomes for metagenomic binning, comparative biology and taxonomic classification.</title>
        <authorList>
            <person name="Goeker M."/>
        </authorList>
    </citation>
    <scope>NUCLEOTIDE SEQUENCE [LARGE SCALE GENOMIC DNA]</scope>
    <source>
        <strain evidence="1 2">DSM 24738</strain>
    </source>
</reference>
<evidence type="ECO:0000313" key="1">
    <source>
        <dbReference type="EMBL" id="MBP1932261.1"/>
    </source>
</evidence>
<proteinExistence type="predicted"/>
<protein>
    <recommendedName>
        <fullName evidence="3">Baseplate protein J-like domain-containing protein</fullName>
    </recommendedName>
</protein>
<keyword evidence="2" id="KW-1185">Reference proteome</keyword>
<organism evidence="1 2">
    <name type="scientific">Ammoniphilus resinae</name>
    <dbReference type="NCBI Taxonomy" id="861532"/>
    <lineage>
        <taxon>Bacteria</taxon>
        <taxon>Bacillati</taxon>
        <taxon>Bacillota</taxon>
        <taxon>Bacilli</taxon>
        <taxon>Bacillales</taxon>
        <taxon>Paenibacillaceae</taxon>
        <taxon>Aneurinibacillus group</taxon>
        <taxon>Ammoniphilus</taxon>
    </lineage>
</organism>
<name>A0ABS4GPS3_9BACL</name>
<comment type="caution">
    <text evidence="1">The sequence shown here is derived from an EMBL/GenBank/DDBJ whole genome shotgun (WGS) entry which is preliminary data.</text>
</comment>
<gene>
    <name evidence="1" type="ORF">J2Z37_002262</name>
</gene>
<dbReference type="EMBL" id="JAGGKT010000005">
    <property type="protein sequence ID" value="MBP1932261.1"/>
    <property type="molecule type" value="Genomic_DNA"/>
</dbReference>
<dbReference type="Proteomes" id="UP001519343">
    <property type="component" value="Unassembled WGS sequence"/>
</dbReference>
<evidence type="ECO:0000313" key="2">
    <source>
        <dbReference type="Proteomes" id="UP001519343"/>
    </source>
</evidence>
<sequence length="1042" mass="118010">MANQSVGGGSRYHSPTIDERNLADLTEQMKRMAPFYTPEWRFSPEDPDPGTALSLMFAHLLAGNIRRLNQVPYKSFLAFLNRFHVELAQARPALAQLTFQLTEGAPEPVFVEKGARLAAAVPGEPEPILFETARSVLLTTARLTDILAVSPKRDRIVRLAKEGESLSFYGDDRGTALFGLEGNNLQEHVMYIQHDFLFLLKNPAFLEFSLFNAQNDYAVGESVKLLSDMNAVQWEYYSAGEWQPFDRVYGQGSTIRLIKLRKLAIDKFEYNGISGYWLRCRVKSLDESSEAAALGKIQLDRLTMKSEFAAASDEEGIIPDRLYYNDIQIDAEEGCQPFGDFFAQYGLFYIANKEALSKRGAQITLRFDMEFYQHRLLPDRPPQINWKPIMKRHEVDKTEIPDPVTIANVQWEYWNGSSWVRLPVNAESQKLFSIPREGKETVEISFICPDDLQEIFVNAEENYWVRGRIVQIHNAYSPNAIYFAPVIHRLRLRFGYEKPIYPPQRLFLLNNLDLKERTNEVQTGGITFRPFLPLEGRNPAVWFGFDSPPVRGPISLYFNLNQRRTTEADIPFIEWEYLKKVGSSPHWSSLAAADETNGFTRSGAVQFVGPQDFVMETRFGVTKYWIRAENRDGRYDHESAADNVPRVLDLSLNTILAVQQETITNELPQRLEVYDTAEEHMSEYFVLSRTPVLTEEVWVDETGLISNDEVDDLKFAGTPIEIVRDSEEEILRIWVRYQAVDHFLKSTPTDRHYVMDRAAGRLSFGNGKAGKKFMLLGEDTVRVTYTTGGGKRGNVPADTITSLQDSIAFIDGVTNPFPAAGGCDPGTVEEAAIQGPKLFTHRNRAVTAEDFEWLTRQAHPNVAKVKCLPNLNVKLEKEPGSLSIVVLPKSGMGDGAHFQELKRIVESSLLQRTAGNIAFPGSLQVMEPALLEIGVHATVWVRSMDDVVPVEREIIRKLNRFLDPLTGNADNRGWNIGQAVHHSMFYALLKSIGPVLHIPQLAIDVHKREDGVRTEWHPDRIPEVPHGIVVAGQHRIVVEMKK</sequence>
<accession>A0ABS4GPS3</accession>